<proteinExistence type="predicted"/>
<dbReference type="GO" id="GO:0051118">
    <property type="term" value="F:glucan endo-1,3-alpha-glucosidase activity"/>
    <property type="evidence" value="ECO:0007669"/>
    <property type="project" value="UniProtKB-EC"/>
</dbReference>
<keyword evidence="1" id="KW-0378">Hydrolase</keyword>
<dbReference type="InterPro" id="IPR005197">
    <property type="entry name" value="Glyco_hydro_71"/>
</dbReference>
<dbReference type="AlphaFoldDB" id="A0A7W7ZRF4"/>
<dbReference type="CDD" id="cd11577">
    <property type="entry name" value="GH71"/>
    <property type="match status" value="1"/>
</dbReference>
<comment type="caution">
    <text evidence="1">The sequence shown here is derived from an EMBL/GenBank/DDBJ whole genome shotgun (WGS) entry which is preliminary data.</text>
</comment>
<dbReference type="EMBL" id="JACHIO010000012">
    <property type="protein sequence ID" value="MBB5064762.1"/>
    <property type="molecule type" value="Genomic_DNA"/>
</dbReference>
<dbReference type="Proteomes" id="UP000584867">
    <property type="component" value="Unassembled WGS sequence"/>
</dbReference>
<evidence type="ECO:0000313" key="2">
    <source>
        <dbReference type="Proteomes" id="UP000584867"/>
    </source>
</evidence>
<evidence type="ECO:0000313" key="1">
    <source>
        <dbReference type="EMBL" id="MBB5064762.1"/>
    </source>
</evidence>
<dbReference type="Gene3D" id="3.20.20.80">
    <property type="entry name" value="Glycosidases"/>
    <property type="match status" value="1"/>
</dbReference>
<keyword evidence="1" id="KW-0326">Glycosidase</keyword>
<gene>
    <name evidence="1" type="ORF">HDF15_003122</name>
</gene>
<protein>
    <submittedName>
        <fullName evidence="1">Glucan endo-1,3-alpha-glucosidase</fullName>
        <ecNumber evidence="1">3.2.1.59</ecNumber>
    </submittedName>
</protein>
<sequence length="515" mass="55640">MDILLPLLVLTLFSLLAPQKIMGQKKVFAHYLLTNQDYQGNTDTTGQLKVQAYEKEIQQAQAAGIDGFALDVGSWLSEGVSSEYYIAYASQMFEAAYELHTGFKLFFSDDFCCGNTVSDAEDMMRRFANDPIFSTVYYQYNGAFVLSTFSGETQIGTSGFQQIRSDLANGTKPSMQSVSSTWPTIEVGGAPSNADLQIFLVPAFFNGWGGDIPTLSEVQSGFNSWSSTINGSLYWGIAGVPGSGGTIDQIPSSEDYATVVQDNGGKVYMAPIALQFWGANAASSYKYYEYSGYSGMRKMWMDAINVSHPDWVEIITWNDFVEGTYVSPIDDPNKYEYANYLTGSGLPTGVLRYFHTHAGATALLPYFIQWYKTGVQPAITNDSIYWAYRTQSVNDKASNNTPTISASTDNGPIADEIYVTANLAQPGTLVVTSGSKVTAFTLAAGSTDVKAPFVDGNTPTFTFRPTSTGTVELSGTGTDPIGLATYAIASWAGSSSTSTAANDYYYSTGSVAGKP</sequence>
<dbReference type="Pfam" id="PF03659">
    <property type="entry name" value="Glyco_hydro_71"/>
    <property type="match status" value="1"/>
</dbReference>
<reference evidence="1 2" key="1">
    <citation type="submission" date="2020-08" db="EMBL/GenBank/DDBJ databases">
        <title>Genomic Encyclopedia of Type Strains, Phase IV (KMG-V): Genome sequencing to study the core and pangenomes of soil and plant-associated prokaryotes.</title>
        <authorList>
            <person name="Whitman W."/>
        </authorList>
    </citation>
    <scope>NUCLEOTIDE SEQUENCE [LARGE SCALE GENOMIC DNA]</scope>
    <source>
        <strain evidence="1 2">X5P3</strain>
    </source>
</reference>
<accession>A0A7W7ZRF4</accession>
<dbReference type="EC" id="3.2.1.59" evidence="1"/>
<organism evidence="1 2">
    <name type="scientific">Granulicella mallensis</name>
    <dbReference type="NCBI Taxonomy" id="940614"/>
    <lineage>
        <taxon>Bacteria</taxon>
        <taxon>Pseudomonadati</taxon>
        <taxon>Acidobacteriota</taxon>
        <taxon>Terriglobia</taxon>
        <taxon>Terriglobales</taxon>
        <taxon>Acidobacteriaceae</taxon>
        <taxon>Granulicella</taxon>
    </lineage>
</organism>
<dbReference type="RefSeq" id="WP_184256922.1">
    <property type="nucleotide sequence ID" value="NZ_JACHIO010000012.1"/>
</dbReference>
<name>A0A7W7ZRF4_9BACT</name>